<dbReference type="EMBL" id="LS997630">
    <property type="protein sequence ID" value="SYZ68259.1"/>
    <property type="molecule type" value="Genomic_DNA"/>
</dbReference>
<sequence length="115" mass="12267">MVDNVRDYPRASVGFSFVSHIPRLAITPFNEIVPRKFECCLSWFAAFKPVTGDGASGKGGKGNTGFGVELQSGLSQAGLSAASPTTTADGMPLLRVSPVETFQHVKCGLTWLFDD</sequence>
<accession>A0A3P3ZDD9</accession>
<protein>
    <submittedName>
        <fullName evidence="1">Hypothetical_protein</fullName>
    </submittedName>
</protein>
<organism evidence="1 2">
    <name type="scientific">Leishmania braziliensis MHOM/BR/75/M2904</name>
    <dbReference type="NCBI Taxonomy" id="420245"/>
    <lineage>
        <taxon>Eukaryota</taxon>
        <taxon>Discoba</taxon>
        <taxon>Euglenozoa</taxon>
        <taxon>Kinetoplastea</taxon>
        <taxon>Metakinetoplastina</taxon>
        <taxon>Trypanosomatida</taxon>
        <taxon>Trypanosomatidae</taxon>
        <taxon>Leishmaniinae</taxon>
        <taxon>Leishmania</taxon>
        <taxon>Leishmania braziliensis species complex</taxon>
    </lineage>
</organism>
<evidence type="ECO:0000313" key="1">
    <source>
        <dbReference type="EMBL" id="SYZ68259.1"/>
    </source>
</evidence>
<dbReference type="Proteomes" id="UP000319462">
    <property type="component" value="Chromosome 31"/>
</dbReference>
<dbReference type="AlphaFoldDB" id="A0A3P3ZDD9"/>
<name>A0A3P3ZDD9_LEIBR</name>
<evidence type="ECO:0000313" key="2">
    <source>
        <dbReference type="Proteomes" id="UP000319462"/>
    </source>
</evidence>
<proteinExistence type="predicted"/>
<gene>
    <name evidence="1" type="ORF">LBRM2904_31.0660</name>
</gene>
<reference evidence="1 2" key="1">
    <citation type="submission" date="2018-09" db="EMBL/GenBank/DDBJ databases">
        <authorList>
            <person name="Peiro R."/>
            <person name="Begona"/>
            <person name="Cbmso G."/>
            <person name="Lopez M."/>
            <person name="Gonzalez S."/>
        </authorList>
    </citation>
    <scope>NUCLEOTIDE SEQUENCE [LARGE SCALE GENOMIC DNA]</scope>
</reference>